<accession>A0A8D0E044</accession>
<proteinExistence type="predicted"/>
<reference evidence="1" key="1">
    <citation type="submission" date="2025-08" db="UniProtKB">
        <authorList>
            <consortium name="Ensembl"/>
        </authorList>
    </citation>
    <scope>IDENTIFICATION</scope>
</reference>
<protein>
    <submittedName>
        <fullName evidence="1">Uncharacterized protein</fullName>
    </submittedName>
</protein>
<keyword evidence="2" id="KW-1185">Reference proteome</keyword>
<reference evidence="1" key="2">
    <citation type="submission" date="2025-09" db="UniProtKB">
        <authorList>
            <consortium name="Ensembl"/>
        </authorList>
    </citation>
    <scope>IDENTIFICATION</scope>
</reference>
<sequence>MAVLQMLLEKRDSRGQQAFFNSNTNLEWPYYTENSGKVFPFSDENS</sequence>
<evidence type="ECO:0000313" key="2">
    <source>
        <dbReference type="Proteomes" id="UP000694421"/>
    </source>
</evidence>
<dbReference type="Proteomes" id="UP000694421">
    <property type="component" value="Unplaced"/>
</dbReference>
<evidence type="ECO:0000313" key="1">
    <source>
        <dbReference type="Ensembl" id="ENSSMRP00000024220.1"/>
    </source>
</evidence>
<organism evidence="1 2">
    <name type="scientific">Salvator merianae</name>
    <name type="common">Argentine black and white tegu</name>
    <name type="synonym">Tupinambis merianae</name>
    <dbReference type="NCBI Taxonomy" id="96440"/>
    <lineage>
        <taxon>Eukaryota</taxon>
        <taxon>Metazoa</taxon>
        <taxon>Chordata</taxon>
        <taxon>Craniata</taxon>
        <taxon>Vertebrata</taxon>
        <taxon>Euteleostomi</taxon>
        <taxon>Lepidosauria</taxon>
        <taxon>Squamata</taxon>
        <taxon>Bifurcata</taxon>
        <taxon>Unidentata</taxon>
        <taxon>Episquamata</taxon>
        <taxon>Laterata</taxon>
        <taxon>Teiioidea</taxon>
        <taxon>Teiidae</taxon>
        <taxon>Salvator</taxon>
    </lineage>
</organism>
<name>A0A8D0E044_SALMN</name>
<dbReference type="Ensembl" id="ENSSMRT00000028395.1">
    <property type="protein sequence ID" value="ENSSMRP00000024220.1"/>
    <property type="gene ID" value="ENSSMRG00000018793.1"/>
</dbReference>
<dbReference type="AlphaFoldDB" id="A0A8D0E044"/>